<dbReference type="InterPro" id="IPR036508">
    <property type="entry name" value="Chitin-bd_dom_sf"/>
</dbReference>
<keyword evidence="1" id="KW-0147">Chitin-binding</keyword>
<keyword evidence="5" id="KW-0325">Glycoprotein</keyword>
<evidence type="ECO:0000256" key="2">
    <source>
        <dbReference type="ARBA" id="ARBA00022729"/>
    </source>
</evidence>
<dbReference type="PROSITE" id="PS50940">
    <property type="entry name" value="CHIT_BIND_II"/>
    <property type="match status" value="1"/>
</dbReference>
<sequence>MAVVVGLLVTLTYGYDWPIVDFPCDQAEIDATKCLGAKDCLYPHPSNCNRFIQCNDAGLAYDMPCPATLHFSNSKKECDYPAVAGCDPKPKPPTTTTRKPAPG</sequence>
<dbReference type="GO" id="GO:0008061">
    <property type="term" value="F:chitin binding"/>
    <property type="evidence" value="ECO:0007669"/>
    <property type="project" value="UniProtKB-KW"/>
</dbReference>
<dbReference type="EMBL" id="OC883797">
    <property type="protein sequence ID" value="CAD7643427.1"/>
    <property type="molecule type" value="Genomic_DNA"/>
</dbReference>
<proteinExistence type="predicted"/>
<dbReference type="InterPro" id="IPR051940">
    <property type="entry name" value="Chitin_bind-dev_reg"/>
</dbReference>
<feature type="non-terminal residue" evidence="7">
    <location>
        <position position="1"/>
    </location>
</feature>
<evidence type="ECO:0000313" key="7">
    <source>
        <dbReference type="EMBL" id="CAD7643427.1"/>
    </source>
</evidence>
<evidence type="ECO:0000256" key="5">
    <source>
        <dbReference type="ARBA" id="ARBA00023180"/>
    </source>
</evidence>
<evidence type="ECO:0000313" key="8">
    <source>
        <dbReference type="Proteomes" id="UP000759131"/>
    </source>
</evidence>
<dbReference type="EMBL" id="CAJPIZ010029222">
    <property type="protein sequence ID" value="CAG2119645.1"/>
    <property type="molecule type" value="Genomic_DNA"/>
</dbReference>
<dbReference type="OrthoDB" id="6407093at2759"/>
<name>A0A7R9LKL6_9ACAR</name>
<dbReference type="Pfam" id="PF01607">
    <property type="entry name" value="CBM_14"/>
    <property type="match status" value="1"/>
</dbReference>
<evidence type="ECO:0000259" key="6">
    <source>
        <dbReference type="PROSITE" id="PS50940"/>
    </source>
</evidence>
<dbReference type="Gene3D" id="2.170.140.10">
    <property type="entry name" value="Chitin binding domain"/>
    <property type="match status" value="1"/>
</dbReference>
<dbReference type="SMART" id="SM00494">
    <property type="entry name" value="ChtBD2"/>
    <property type="match status" value="1"/>
</dbReference>
<gene>
    <name evidence="7" type="ORF">OSB1V03_LOCUS19592</name>
</gene>
<evidence type="ECO:0000256" key="3">
    <source>
        <dbReference type="ARBA" id="ARBA00022737"/>
    </source>
</evidence>
<evidence type="ECO:0000256" key="1">
    <source>
        <dbReference type="ARBA" id="ARBA00022669"/>
    </source>
</evidence>
<organism evidence="7">
    <name type="scientific">Medioppia subpectinata</name>
    <dbReference type="NCBI Taxonomy" id="1979941"/>
    <lineage>
        <taxon>Eukaryota</taxon>
        <taxon>Metazoa</taxon>
        <taxon>Ecdysozoa</taxon>
        <taxon>Arthropoda</taxon>
        <taxon>Chelicerata</taxon>
        <taxon>Arachnida</taxon>
        <taxon>Acari</taxon>
        <taxon>Acariformes</taxon>
        <taxon>Sarcoptiformes</taxon>
        <taxon>Oribatida</taxon>
        <taxon>Brachypylina</taxon>
        <taxon>Oppioidea</taxon>
        <taxon>Oppiidae</taxon>
        <taxon>Medioppia</taxon>
    </lineage>
</organism>
<dbReference type="Proteomes" id="UP000759131">
    <property type="component" value="Unassembled WGS sequence"/>
</dbReference>
<dbReference type="PANTHER" id="PTHR23301">
    <property type="entry name" value="CHITIN BINDING PERITROPHIN-A"/>
    <property type="match status" value="1"/>
</dbReference>
<protein>
    <recommendedName>
        <fullName evidence="6">Chitin-binding type-2 domain-containing protein</fullName>
    </recommendedName>
</protein>
<dbReference type="PANTHER" id="PTHR23301:SF0">
    <property type="entry name" value="CHITIN-BINDING TYPE-2 DOMAIN-CONTAINING PROTEIN-RELATED"/>
    <property type="match status" value="1"/>
</dbReference>
<dbReference type="InterPro" id="IPR002557">
    <property type="entry name" value="Chitin-bd_dom"/>
</dbReference>
<reference evidence="7" key="1">
    <citation type="submission" date="2020-11" db="EMBL/GenBank/DDBJ databases">
        <authorList>
            <person name="Tran Van P."/>
        </authorList>
    </citation>
    <scope>NUCLEOTIDE SEQUENCE</scope>
</reference>
<dbReference type="SUPFAM" id="SSF57625">
    <property type="entry name" value="Invertebrate chitin-binding proteins"/>
    <property type="match status" value="1"/>
</dbReference>
<keyword evidence="8" id="KW-1185">Reference proteome</keyword>
<dbReference type="AlphaFoldDB" id="A0A7R9LKL6"/>
<keyword evidence="4" id="KW-1015">Disulfide bond</keyword>
<dbReference type="GO" id="GO:0005576">
    <property type="term" value="C:extracellular region"/>
    <property type="evidence" value="ECO:0007669"/>
    <property type="project" value="InterPro"/>
</dbReference>
<accession>A0A7R9LKL6</accession>
<keyword evidence="2" id="KW-0732">Signal</keyword>
<evidence type="ECO:0000256" key="4">
    <source>
        <dbReference type="ARBA" id="ARBA00023157"/>
    </source>
</evidence>
<keyword evidence="3" id="KW-0677">Repeat</keyword>
<feature type="domain" description="Chitin-binding type-2" evidence="6">
    <location>
        <begin position="31"/>
        <end position="88"/>
    </location>
</feature>